<name>A0ABP4KN76_9ACTN</name>
<dbReference type="EMBL" id="BAAAQD010000002">
    <property type="protein sequence ID" value="GAA1503885.1"/>
    <property type="molecule type" value="Genomic_DNA"/>
</dbReference>
<feature type="region of interest" description="Disordered" evidence="1">
    <location>
        <begin position="51"/>
        <end position="72"/>
    </location>
</feature>
<protein>
    <submittedName>
        <fullName evidence="2">Uncharacterized protein</fullName>
    </submittedName>
</protein>
<evidence type="ECO:0000256" key="1">
    <source>
        <dbReference type="SAM" id="MobiDB-lite"/>
    </source>
</evidence>
<keyword evidence="3" id="KW-1185">Reference proteome</keyword>
<feature type="compositionally biased region" description="Basic residues" evidence="1">
    <location>
        <begin position="63"/>
        <end position="72"/>
    </location>
</feature>
<organism evidence="2 3">
    <name type="scientific">Dactylosporangium maewongense</name>
    <dbReference type="NCBI Taxonomy" id="634393"/>
    <lineage>
        <taxon>Bacteria</taxon>
        <taxon>Bacillati</taxon>
        <taxon>Actinomycetota</taxon>
        <taxon>Actinomycetes</taxon>
        <taxon>Micromonosporales</taxon>
        <taxon>Micromonosporaceae</taxon>
        <taxon>Dactylosporangium</taxon>
    </lineage>
</organism>
<reference evidence="3" key="1">
    <citation type="journal article" date="2019" name="Int. J. Syst. Evol. Microbiol.">
        <title>The Global Catalogue of Microorganisms (GCM) 10K type strain sequencing project: providing services to taxonomists for standard genome sequencing and annotation.</title>
        <authorList>
            <consortium name="The Broad Institute Genomics Platform"/>
            <consortium name="The Broad Institute Genome Sequencing Center for Infectious Disease"/>
            <person name="Wu L."/>
            <person name="Ma J."/>
        </authorList>
    </citation>
    <scope>NUCLEOTIDE SEQUENCE [LARGE SCALE GENOMIC DNA]</scope>
    <source>
        <strain evidence="3">JCM 15933</strain>
    </source>
</reference>
<proteinExistence type="predicted"/>
<comment type="caution">
    <text evidence="2">The sequence shown here is derived from an EMBL/GenBank/DDBJ whole genome shotgun (WGS) entry which is preliminary data.</text>
</comment>
<gene>
    <name evidence="2" type="ORF">GCM10009827_016340</name>
</gene>
<dbReference type="Proteomes" id="UP001501470">
    <property type="component" value="Unassembled WGS sequence"/>
</dbReference>
<evidence type="ECO:0000313" key="2">
    <source>
        <dbReference type="EMBL" id="GAA1503885.1"/>
    </source>
</evidence>
<evidence type="ECO:0000313" key="3">
    <source>
        <dbReference type="Proteomes" id="UP001501470"/>
    </source>
</evidence>
<accession>A0ABP4KN76</accession>
<sequence length="72" mass="7639">MPARRPWEMLRETRYIMLGPGVSTIPNATSATPAAAPTVIMFLTVSGPGGAGREPIGGQRLFTQRRHSSCGA</sequence>